<proteinExistence type="predicted"/>
<keyword evidence="2" id="KW-1185">Reference proteome</keyword>
<organism evidence="1 2">
    <name type="scientific">Helianthus annuus</name>
    <name type="common">Common sunflower</name>
    <dbReference type="NCBI Taxonomy" id="4232"/>
    <lineage>
        <taxon>Eukaryota</taxon>
        <taxon>Viridiplantae</taxon>
        <taxon>Streptophyta</taxon>
        <taxon>Embryophyta</taxon>
        <taxon>Tracheophyta</taxon>
        <taxon>Spermatophyta</taxon>
        <taxon>Magnoliopsida</taxon>
        <taxon>eudicotyledons</taxon>
        <taxon>Gunneridae</taxon>
        <taxon>Pentapetalae</taxon>
        <taxon>asterids</taxon>
        <taxon>campanulids</taxon>
        <taxon>Asterales</taxon>
        <taxon>Asteraceae</taxon>
        <taxon>Asteroideae</taxon>
        <taxon>Heliantheae alliance</taxon>
        <taxon>Heliantheae</taxon>
        <taxon>Helianthus</taxon>
    </lineage>
</organism>
<dbReference type="Proteomes" id="UP000215914">
    <property type="component" value="Chromosome 1"/>
</dbReference>
<dbReference type="InParanoid" id="A0A251VN22"/>
<dbReference type="AlphaFoldDB" id="A0A251VN22"/>
<name>A0A251VN22_HELAN</name>
<accession>A0A251VN22</accession>
<dbReference type="EMBL" id="CM007890">
    <property type="protein sequence ID" value="OTG36442.1"/>
    <property type="molecule type" value="Genomic_DNA"/>
</dbReference>
<evidence type="ECO:0000313" key="1">
    <source>
        <dbReference type="EMBL" id="OTG36442.1"/>
    </source>
</evidence>
<gene>
    <name evidence="1" type="ORF">HannXRQ_Chr01g0007651</name>
</gene>
<reference evidence="2" key="1">
    <citation type="journal article" date="2017" name="Nature">
        <title>The sunflower genome provides insights into oil metabolism, flowering and Asterid evolution.</title>
        <authorList>
            <person name="Badouin H."/>
            <person name="Gouzy J."/>
            <person name="Grassa C.J."/>
            <person name="Murat F."/>
            <person name="Staton S.E."/>
            <person name="Cottret L."/>
            <person name="Lelandais-Briere C."/>
            <person name="Owens G.L."/>
            <person name="Carrere S."/>
            <person name="Mayjonade B."/>
            <person name="Legrand L."/>
            <person name="Gill N."/>
            <person name="Kane N.C."/>
            <person name="Bowers J.E."/>
            <person name="Hubner S."/>
            <person name="Bellec A."/>
            <person name="Berard A."/>
            <person name="Berges H."/>
            <person name="Blanchet N."/>
            <person name="Boniface M.C."/>
            <person name="Brunel D."/>
            <person name="Catrice O."/>
            <person name="Chaidir N."/>
            <person name="Claudel C."/>
            <person name="Donnadieu C."/>
            <person name="Faraut T."/>
            <person name="Fievet G."/>
            <person name="Helmstetter N."/>
            <person name="King M."/>
            <person name="Knapp S.J."/>
            <person name="Lai Z."/>
            <person name="Le Paslier M.C."/>
            <person name="Lippi Y."/>
            <person name="Lorenzon L."/>
            <person name="Mandel J.R."/>
            <person name="Marage G."/>
            <person name="Marchand G."/>
            <person name="Marquand E."/>
            <person name="Bret-Mestries E."/>
            <person name="Morien E."/>
            <person name="Nambeesan S."/>
            <person name="Nguyen T."/>
            <person name="Pegot-Espagnet P."/>
            <person name="Pouilly N."/>
            <person name="Raftis F."/>
            <person name="Sallet E."/>
            <person name="Schiex T."/>
            <person name="Thomas J."/>
            <person name="Vandecasteele C."/>
            <person name="Vares D."/>
            <person name="Vear F."/>
            <person name="Vautrin S."/>
            <person name="Crespi M."/>
            <person name="Mangin B."/>
            <person name="Burke J.M."/>
            <person name="Salse J."/>
            <person name="Munos S."/>
            <person name="Vincourt P."/>
            <person name="Rieseberg L.H."/>
            <person name="Langlade N.B."/>
        </authorList>
    </citation>
    <scope>NUCLEOTIDE SEQUENCE [LARGE SCALE GENOMIC DNA]</scope>
    <source>
        <strain evidence="2">cv. SF193</strain>
    </source>
</reference>
<evidence type="ECO:0000313" key="2">
    <source>
        <dbReference type="Proteomes" id="UP000215914"/>
    </source>
</evidence>
<protein>
    <submittedName>
        <fullName evidence="1">Uncharacterized protein</fullName>
    </submittedName>
</protein>
<sequence>MEQGLVTNLRSGKQCQFIHPSGYVAGLDGSSCFSLVTNLRSGKQCQFIHPSGYIADLDGSSCFSCLLRNSVVLNRLSSSFKQQGTPSGWSQDRQCNCLRLLYPGNKVFSWETRNLF</sequence>